<feature type="transmembrane region" description="Helical" evidence="1">
    <location>
        <begin position="23"/>
        <end position="42"/>
    </location>
</feature>
<gene>
    <name evidence="2" type="ORF">SC09_Contig25orf00153</name>
</gene>
<comment type="caution">
    <text evidence="2">The sequence shown here is derived from an EMBL/GenBank/DDBJ whole genome shotgun (WGS) entry which is preliminary data.</text>
</comment>
<dbReference type="AlphaFoldDB" id="A0A0D1L3Z1"/>
<keyword evidence="1" id="KW-1133">Transmembrane helix</keyword>
<dbReference type="EMBL" id="JXBC01000004">
    <property type="protein sequence ID" value="KIU10431.1"/>
    <property type="molecule type" value="Genomic_DNA"/>
</dbReference>
<dbReference type="PATRIC" id="fig|1423.173.peg.2541"/>
<evidence type="ECO:0000313" key="3">
    <source>
        <dbReference type="Proteomes" id="UP000032247"/>
    </source>
</evidence>
<sequence length="43" mass="5348">MFLYDYCKREKNEYYVSVSSDKYWVFMLIVCHNRGMFILVWLG</sequence>
<evidence type="ECO:0000256" key="1">
    <source>
        <dbReference type="SAM" id="Phobius"/>
    </source>
</evidence>
<organism evidence="2 3">
    <name type="scientific">Bacillus subtilis</name>
    <dbReference type="NCBI Taxonomy" id="1423"/>
    <lineage>
        <taxon>Bacteria</taxon>
        <taxon>Bacillati</taxon>
        <taxon>Bacillota</taxon>
        <taxon>Bacilli</taxon>
        <taxon>Bacillales</taxon>
        <taxon>Bacillaceae</taxon>
        <taxon>Bacillus</taxon>
    </lineage>
</organism>
<keyword evidence="1" id="KW-0472">Membrane</keyword>
<keyword evidence="1" id="KW-0812">Transmembrane</keyword>
<reference evidence="2 3" key="1">
    <citation type="submission" date="2014-12" db="EMBL/GenBank/DDBJ databases">
        <title>Comparative genome analysis of Bacillus coagulans HM-08, Clostridium butyricum HM-68, Bacillus subtilis HM-66 and Bacillus licheniformis BL-09.</title>
        <authorList>
            <person name="Zhang H."/>
        </authorList>
    </citation>
    <scope>NUCLEOTIDE SEQUENCE [LARGE SCALE GENOMIC DNA]</scope>
    <source>
        <strain evidence="2 3">HM-66</strain>
    </source>
</reference>
<protein>
    <submittedName>
        <fullName evidence="2">Uncharacterized protein</fullName>
    </submittedName>
</protein>
<accession>A0A0D1L3Z1</accession>
<name>A0A0D1L3Z1_BACIU</name>
<proteinExistence type="predicted"/>
<dbReference type="Proteomes" id="UP000032247">
    <property type="component" value="Unassembled WGS sequence"/>
</dbReference>
<evidence type="ECO:0000313" key="2">
    <source>
        <dbReference type="EMBL" id="KIU10431.1"/>
    </source>
</evidence>